<dbReference type="PROSITE" id="PS51257">
    <property type="entry name" value="PROKAR_LIPOPROTEIN"/>
    <property type="match status" value="1"/>
</dbReference>
<proteinExistence type="predicted"/>
<dbReference type="AlphaFoldDB" id="A0A1X7KHB8"/>
<sequence length="561" mass="60294">MKNIYKNPVACFMALGVLLIASCQKVEYRARYEGNTISDVYATYEGRGRDRVFEGRISNDTVYLDIDYYYPIDSDNEMDISKVLIRATVPSDAMVSPSLSDFWDLRTPKPLTVTSGSGVVKNYVVVANKAGNTVVSNAVLNYTDEGGNAQEVQAIIIGDRINFSVVPGTILNNAKLSYTINKHSSGSIANGGAVDLSSPKPFVVSSVGNAQRKYTLQLVQAVKLAKGIRPGSAKVLFAKRLKGDLGIMVDDVTGGIAATGKYVVLNTRNQNSVYINALTGEKVGEIDLGAIKGNLKNFYTTADDGGNIFVCNLAPNDGAVFNIWKLSSVTGTPQPFIQWNTGGRGFGRKFSVIGDVNKDAIITAPVVGVLSSSFARWRVVNGALVSQTPEMVTMTDYSWSNNNIDMIHTSPTNVASDYFAAGYSNNRLVKVSGSTNAIMSSLAQLPTNFIANAVDYIEFNNAKFVAYNHVNSFSWGSADQVFLIDTEGGFSGDPSANTTPGLVWAPEKGKYGPSGAGGNVNGNATGDVAMTLSENGYYMYLYFMFTNGYVVGVQFDCVDIK</sequence>
<reference evidence="2 3" key="1">
    <citation type="submission" date="2017-04" db="EMBL/GenBank/DDBJ databases">
        <authorList>
            <person name="Afonso C.L."/>
            <person name="Miller P.J."/>
            <person name="Scott M.A."/>
            <person name="Spackman E."/>
            <person name="Goraichik I."/>
            <person name="Dimitrov K.M."/>
            <person name="Suarez D.L."/>
            <person name="Swayne D.E."/>
        </authorList>
    </citation>
    <scope>NUCLEOTIDE SEQUENCE [LARGE SCALE GENOMIC DNA]</scope>
    <source>
        <strain evidence="2 3">DSM 22418</strain>
    </source>
</reference>
<dbReference type="STRING" id="561061.SAMN05660862_2912"/>
<dbReference type="Pfam" id="PF16410">
    <property type="entry name" value="DUF5018"/>
    <property type="match status" value="1"/>
</dbReference>
<accession>A0A1X7KHB8</accession>
<dbReference type="RefSeq" id="WP_159451852.1">
    <property type="nucleotide sequence ID" value="NZ_CP038029.1"/>
</dbReference>
<feature type="domain" description="DUF5018" evidence="1">
    <location>
        <begin position="54"/>
        <end position="356"/>
    </location>
</feature>
<name>A0A1X7KHB8_9SPHI</name>
<evidence type="ECO:0000313" key="3">
    <source>
        <dbReference type="Proteomes" id="UP000192980"/>
    </source>
</evidence>
<dbReference type="EMBL" id="FXAU01000005">
    <property type="protein sequence ID" value="SMG40583.1"/>
    <property type="molecule type" value="Genomic_DNA"/>
</dbReference>
<protein>
    <recommendedName>
        <fullName evidence="1">DUF5018 domain-containing protein</fullName>
    </recommendedName>
</protein>
<dbReference type="OrthoDB" id="1094445at2"/>
<gene>
    <name evidence="2" type="ORF">SAMN05660862_2912</name>
</gene>
<organism evidence="2 3">
    <name type="scientific">Sphingobacterium psychroaquaticum</name>
    <dbReference type="NCBI Taxonomy" id="561061"/>
    <lineage>
        <taxon>Bacteria</taxon>
        <taxon>Pseudomonadati</taxon>
        <taxon>Bacteroidota</taxon>
        <taxon>Sphingobacteriia</taxon>
        <taxon>Sphingobacteriales</taxon>
        <taxon>Sphingobacteriaceae</taxon>
        <taxon>Sphingobacterium</taxon>
    </lineage>
</organism>
<dbReference type="InterPro" id="IPR032186">
    <property type="entry name" value="DUF5018"/>
</dbReference>
<keyword evidence="3" id="KW-1185">Reference proteome</keyword>
<evidence type="ECO:0000313" key="2">
    <source>
        <dbReference type="EMBL" id="SMG40583.1"/>
    </source>
</evidence>
<evidence type="ECO:0000259" key="1">
    <source>
        <dbReference type="Pfam" id="PF16410"/>
    </source>
</evidence>
<dbReference type="Proteomes" id="UP000192980">
    <property type="component" value="Unassembled WGS sequence"/>
</dbReference>